<gene>
    <name evidence="2" type="ORF">SS50377_24428</name>
</gene>
<dbReference type="GeneID" id="94298451"/>
<evidence type="ECO:0000313" key="2">
    <source>
        <dbReference type="EMBL" id="KAH0574470.1"/>
    </source>
</evidence>
<comment type="caution">
    <text evidence="2">The sequence shown here is derived from an EMBL/GenBank/DDBJ whole genome shotgun (WGS) entry which is preliminary data.</text>
</comment>
<keyword evidence="1" id="KW-1133">Transmembrane helix</keyword>
<proteinExistence type="predicted"/>
<dbReference type="RefSeq" id="XP_067765243.1">
    <property type="nucleotide sequence ID" value="XM_067908269.1"/>
</dbReference>
<dbReference type="AlphaFoldDB" id="A0A9P8LUI4"/>
<dbReference type="KEGG" id="ssao:94298451"/>
<protein>
    <recommendedName>
        <fullName evidence="4">Transmembrane protein</fullName>
    </recommendedName>
</protein>
<name>A0A9P8LUI4_9EUKA</name>
<feature type="transmembrane region" description="Helical" evidence="1">
    <location>
        <begin position="162"/>
        <end position="181"/>
    </location>
</feature>
<keyword evidence="1" id="KW-0472">Membrane</keyword>
<evidence type="ECO:0000313" key="3">
    <source>
        <dbReference type="Proteomes" id="UP000018208"/>
    </source>
</evidence>
<reference evidence="2 3" key="1">
    <citation type="journal article" date="2014" name="PLoS Genet.">
        <title>The Genome of Spironucleus salmonicida Highlights a Fish Pathogen Adapted to Fluctuating Environments.</title>
        <authorList>
            <person name="Xu F."/>
            <person name="Jerlstrom-Hultqvist J."/>
            <person name="Einarsson E."/>
            <person name="Astvaldsson A."/>
            <person name="Svard S.G."/>
            <person name="Andersson J.O."/>
        </authorList>
    </citation>
    <scope>NUCLEOTIDE SEQUENCE [LARGE SCALE GENOMIC DNA]</scope>
    <source>
        <strain evidence="2 3">ATCC 50377</strain>
    </source>
</reference>
<dbReference type="Proteomes" id="UP000018208">
    <property type="component" value="Unassembled WGS sequence"/>
</dbReference>
<sequence>MKFQSLPTQKIFIGPRSSFAYIQKIFLLCVLTIISIAVVCLISMFCLYSSTRPLFAEFVPQLGITLRANNVAELDITQQFKLIARVYTSLGYTSDFINFDTEATDINLHIKAQTRFPFRCNVTKTNCAVEIIQREILTTNVVPGKSTVTIVKANSDIIFTEFSIIIITISIIFTFWCMWIASFQLCKNRIDSEFETDHEVRCVVRNLVI</sequence>
<organism evidence="2 3">
    <name type="scientific">Spironucleus salmonicida</name>
    <dbReference type="NCBI Taxonomy" id="348837"/>
    <lineage>
        <taxon>Eukaryota</taxon>
        <taxon>Metamonada</taxon>
        <taxon>Diplomonadida</taxon>
        <taxon>Hexamitidae</taxon>
        <taxon>Hexamitinae</taxon>
        <taxon>Spironucleus</taxon>
    </lineage>
</organism>
<keyword evidence="1" id="KW-0812">Transmembrane</keyword>
<evidence type="ECO:0008006" key="4">
    <source>
        <dbReference type="Google" id="ProtNLM"/>
    </source>
</evidence>
<dbReference type="EMBL" id="AUWU02000004">
    <property type="protein sequence ID" value="KAH0574470.1"/>
    <property type="molecule type" value="Genomic_DNA"/>
</dbReference>
<feature type="transmembrane region" description="Helical" evidence="1">
    <location>
        <begin position="25"/>
        <end position="50"/>
    </location>
</feature>
<evidence type="ECO:0000256" key="1">
    <source>
        <dbReference type="SAM" id="Phobius"/>
    </source>
</evidence>
<accession>A0A9P8LUI4</accession>
<keyword evidence="3" id="KW-1185">Reference proteome</keyword>